<evidence type="ECO:0000313" key="6">
    <source>
        <dbReference type="Proteomes" id="UP000321085"/>
    </source>
</evidence>
<dbReference type="InterPro" id="IPR014820">
    <property type="entry name" value="PriCT_1"/>
</dbReference>
<evidence type="ECO:0000259" key="2">
    <source>
        <dbReference type="SMART" id="SM00885"/>
    </source>
</evidence>
<evidence type="ECO:0008006" key="7">
    <source>
        <dbReference type="Google" id="ProtNLM"/>
    </source>
</evidence>
<evidence type="ECO:0000259" key="3">
    <source>
        <dbReference type="SMART" id="SM00942"/>
    </source>
</evidence>
<proteinExistence type="predicted"/>
<keyword evidence="6" id="KW-1185">Reference proteome</keyword>
<comment type="caution">
    <text evidence="5">The sequence shown here is derived from an EMBL/GenBank/DDBJ whole genome shotgun (WGS) entry which is preliminary data.</text>
</comment>
<dbReference type="OrthoDB" id="5453446at2"/>
<dbReference type="InterPro" id="IPR051620">
    <property type="entry name" value="ORF904-like_C"/>
</dbReference>
<reference evidence="5 6" key="1">
    <citation type="submission" date="2019-07" db="EMBL/GenBank/DDBJ databases">
        <title>Whole genome shotgun sequence of Microvirga aerophila NBRC 106136.</title>
        <authorList>
            <person name="Hosoyama A."/>
            <person name="Uohara A."/>
            <person name="Ohji S."/>
            <person name="Ichikawa N."/>
        </authorList>
    </citation>
    <scope>NUCLEOTIDE SEQUENCE [LARGE SCALE GENOMIC DNA]</scope>
    <source>
        <strain evidence="5 6">NBRC 106136</strain>
    </source>
</reference>
<evidence type="ECO:0000259" key="4">
    <source>
        <dbReference type="SMART" id="SM00943"/>
    </source>
</evidence>
<dbReference type="Pfam" id="PF09250">
    <property type="entry name" value="Prim-Pol"/>
    <property type="match status" value="1"/>
</dbReference>
<protein>
    <recommendedName>
        <fullName evidence="7">DNA primase/polymerase bifunctional N-terminal domain-containing protein</fullName>
    </recommendedName>
</protein>
<accession>A0A512BT32</accession>
<evidence type="ECO:0000256" key="1">
    <source>
        <dbReference type="ARBA" id="ARBA00022801"/>
    </source>
</evidence>
<dbReference type="SMART" id="SM00885">
    <property type="entry name" value="D5_N"/>
    <property type="match status" value="1"/>
</dbReference>
<sequence length="508" mass="56468">MEKSLLEHALEYAAHGYAVLPIHNVRKGLCTCQKGKGCSKPGKHPRTRNGVKDATTDKDQIAAWFNKWPKANIAVRCGLQSDLVAVDVDPQNKGDKSFATLQDELGAFPECPESRTGGGGSHYFFKYPGAAIRTTHGTKLGPGIDFQADDAYIVVPPSRHASGKRYRWALGRSLFEHARPPLPKAYIRRLTESPRKDSPTHVVPIVDVIPEGQRNNALASLAGRLLNSGLSLSAMTAALLEENTHRCQPPLEPSEVQAIAASISRRVMSPVRADEDRAETLARMVLDHNFAGGENLIFATDGQFWSFDRTHWSLLPRTSLERIIYEAIPNMVVRGPQNTASLIKQTVKLLQAARAMRDDVLRFLRPPPPVINCRNGELWVAEDGSVELRPHQPRSYLRHCLDVDYDPDATCPIYDRTLREIFSRASKPKALMRHFNELFGYIIHPRRDIPLILVARGGGSNGKSLLFQTIGRLLGPELVSATRIEQLDQNRFLTGNVLGKLLLIDDDV</sequence>
<feature type="domain" description="Primase C-terminal 1" evidence="3">
    <location>
        <begin position="203"/>
        <end position="269"/>
    </location>
</feature>
<dbReference type="InterPro" id="IPR014818">
    <property type="entry name" value="Phage/plasmid_primase_P4_C"/>
</dbReference>
<dbReference type="InterPro" id="IPR015330">
    <property type="entry name" value="DNA_primase/pol_bifunc_N"/>
</dbReference>
<dbReference type="RefSeq" id="WP_114187327.1">
    <property type="nucleotide sequence ID" value="NZ_BJYU01000035.1"/>
</dbReference>
<feature type="domain" description="Bacteriophage/plasmid primase P4 C-terminal" evidence="2">
    <location>
        <begin position="282"/>
        <end position="423"/>
    </location>
</feature>
<dbReference type="CDD" id="cd04859">
    <property type="entry name" value="Prim_Pol"/>
    <property type="match status" value="1"/>
</dbReference>
<name>A0A512BT32_9HYPH</name>
<dbReference type="SUPFAM" id="SSF56747">
    <property type="entry name" value="Prim-pol domain"/>
    <property type="match status" value="1"/>
</dbReference>
<dbReference type="SMART" id="SM00942">
    <property type="entry name" value="PriCT_1"/>
    <property type="match status" value="1"/>
</dbReference>
<feature type="domain" description="DNA primase/polymerase bifunctional N-terminal" evidence="4">
    <location>
        <begin position="9"/>
        <end position="186"/>
    </location>
</feature>
<dbReference type="PANTHER" id="PTHR35372">
    <property type="entry name" value="ATP BINDING PROTEIN-RELATED"/>
    <property type="match status" value="1"/>
</dbReference>
<organism evidence="5 6">
    <name type="scientific">Microvirga aerophila</name>
    <dbReference type="NCBI Taxonomy" id="670291"/>
    <lineage>
        <taxon>Bacteria</taxon>
        <taxon>Pseudomonadati</taxon>
        <taxon>Pseudomonadota</taxon>
        <taxon>Alphaproteobacteria</taxon>
        <taxon>Hyphomicrobiales</taxon>
        <taxon>Methylobacteriaceae</taxon>
        <taxon>Microvirga</taxon>
    </lineage>
</organism>
<dbReference type="AlphaFoldDB" id="A0A512BT32"/>
<evidence type="ECO:0000313" key="5">
    <source>
        <dbReference type="EMBL" id="GEO15065.1"/>
    </source>
</evidence>
<dbReference type="EMBL" id="BJYU01000035">
    <property type="protein sequence ID" value="GEO15065.1"/>
    <property type="molecule type" value="Genomic_DNA"/>
</dbReference>
<dbReference type="SMART" id="SM00943">
    <property type="entry name" value="Prim-Pol"/>
    <property type="match status" value="1"/>
</dbReference>
<dbReference type="Pfam" id="PF08706">
    <property type="entry name" value="D5_N"/>
    <property type="match status" value="1"/>
</dbReference>
<keyword evidence="1" id="KW-0378">Hydrolase</keyword>
<dbReference type="GO" id="GO:0016787">
    <property type="term" value="F:hydrolase activity"/>
    <property type="evidence" value="ECO:0007669"/>
    <property type="project" value="UniProtKB-KW"/>
</dbReference>
<dbReference type="Pfam" id="PF08708">
    <property type="entry name" value="PriCT_1"/>
    <property type="match status" value="1"/>
</dbReference>
<dbReference type="Proteomes" id="UP000321085">
    <property type="component" value="Unassembled WGS sequence"/>
</dbReference>
<dbReference type="PANTHER" id="PTHR35372:SF2">
    <property type="entry name" value="SF3 HELICASE DOMAIN-CONTAINING PROTEIN"/>
    <property type="match status" value="1"/>
</dbReference>
<gene>
    <name evidence="5" type="ORF">MAE02_27610</name>
</gene>